<dbReference type="Pfam" id="PF00082">
    <property type="entry name" value="Peptidase_S8"/>
    <property type="match status" value="1"/>
</dbReference>
<dbReference type="AlphaFoldDB" id="A0A8X7NTJ3"/>
<evidence type="ECO:0000256" key="4">
    <source>
        <dbReference type="ARBA" id="ARBA00022801"/>
    </source>
</evidence>
<keyword evidence="8" id="KW-0812">Transmembrane</keyword>
<evidence type="ECO:0000256" key="3">
    <source>
        <dbReference type="ARBA" id="ARBA00022729"/>
    </source>
</evidence>
<name>A0A8X7NTJ3_BRACI</name>
<evidence type="ECO:0000256" key="1">
    <source>
        <dbReference type="ARBA" id="ARBA00011073"/>
    </source>
</evidence>
<dbReference type="InterPro" id="IPR041469">
    <property type="entry name" value="Subtilisin-like_FN3"/>
</dbReference>
<evidence type="ECO:0000256" key="7">
    <source>
        <dbReference type="PROSITE-ProRule" id="PRU01240"/>
    </source>
</evidence>
<dbReference type="Gene3D" id="3.40.50.200">
    <property type="entry name" value="Peptidase S8/S53 domain"/>
    <property type="match status" value="1"/>
</dbReference>
<keyword evidence="8" id="KW-0472">Membrane</keyword>
<comment type="similarity">
    <text evidence="1 7">Belongs to the peptidase S8 family.</text>
</comment>
<feature type="domain" description="Subtilisin-like protease fibronectin type-III" evidence="10">
    <location>
        <begin position="116"/>
        <end position="199"/>
    </location>
</feature>
<proteinExistence type="inferred from homology"/>
<dbReference type="Proteomes" id="UP000886595">
    <property type="component" value="Unassembled WGS sequence"/>
</dbReference>
<feature type="transmembrane region" description="Helical" evidence="8">
    <location>
        <begin position="190"/>
        <end position="210"/>
    </location>
</feature>
<dbReference type="FunFam" id="2.60.40.2310:FF:000001">
    <property type="entry name" value="Subtilisin-like protease SBT1.5"/>
    <property type="match status" value="1"/>
</dbReference>
<gene>
    <name evidence="11" type="ORF">Bca52824_092393</name>
</gene>
<keyword evidence="6" id="KW-0325">Glycoprotein</keyword>
<protein>
    <submittedName>
        <fullName evidence="11">Uncharacterized protein</fullName>
    </submittedName>
</protein>
<dbReference type="InterPro" id="IPR023828">
    <property type="entry name" value="Peptidase_S8_Ser-AS"/>
</dbReference>
<dbReference type="SUPFAM" id="SSF52743">
    <property type="entry name" value="Subtilisin-like"/>
    <property type="match status" value="1"/>
</dbReference>
<comment type="caution">
    <text evidence="11">The sequence shown here is derived from an EMBL/GenBank/DDBJ whole genome shotgun (WGS) entry which is preliminary data.</text>
</comment>
<keyword evidence="12" id="KW-1185">Reference proteome</keyword>
<sequence>MNYENGFTAMSGTSMAAPAVAGVVALLKAVHPDWSPAMLKSALITSEGLSRKLADPFDFGGGLVNPDKAANPGLVYDADVQDYIRFLCASNYDEMSITKISKQTIKCPSPRPSMLDLNLLSITIPFLKEDVTLTRTVTNVGPVNSVYKLILQPPMGVKISVTPKRLVFNSRVKKLSYQVTVSTTHKANSIYYFGGLIWTVAFTTSVSHYLSGHRC</sequence>
<reference evidence="11 12" key="1">
    <citation type="submission" date="2020-02" db="EMBL/GenBank/DDBJ databases">
        <authorList>
            <person name="Ma Q."/>
            <person name="Huang Y."/>
            <person name="Song X."/>
            <person name="Pei D."/>
        </authorList>
    </citation>
    <scope>NUCLEOTIDE SEQUENCE [LARGE SCALE GENOMIC DNA]</scope>
    <source>
        <strain evidence="11">Sxm20200214</strain>
        <tissue evidence="11">Leaf</tissue>
    </source>
</reference>
<evidence type="ECO:0000256" key="5">
    <source>
        <dbReference type="ARBA" id="ARBA00022825"/>
    </source>
</evidence>
<dbReference type="OrthoDB" id="1099939at2759"/>
<dbReference type="GO" id="GO:0006508">
    <property type="term" value="P:proteolysis"/>
    <property type="evidence" value="ECO:0007669"/>
    <property type="project" value="UniProtKB-KW"/>
</dbReference>
<keyword evidence="3" id="KW-0732">Signal</keyword>
<dbReference type="PROSITE" id="PS51892">
    <property type="entry name" value="SUBTILASE"/>
    <property type="match status" value="1"/>
</dbReference>
<accession>A0A8X7NTJ3</accession>
<dbReference type="PROSITE" id="PS00138">
    <property type="entry name" value="SUBTILASE_SER"/>
    <property type="match status" value="1"/>
</dbReference>
<keyword evidence="2" id="KW-0645">Protease</keyword>
<evidence type="ECO:0000313" key="11">
    <source>
        <dbReference type="EMBL" id="KAG2238362.1"/>
    </source>
</evidence>
<dbReference type="Gene3D" id="2.60.40.2310">
    <property type="match status" value="1"/>
</dbReference>
<keyword evidence="5" id="KW-0720">Serine protease</keyword>
<dbReference type="GO" id="GO:0004252">
    <property type="term" value="F:serine-type endopeptidase activity"/>
    <property type="evidence" value="ECO:0007669"/>
    <property type="project" value="InterPro"/>
</dbReference>
<dbReference type="InterPro" id="IPR045051">
    <property type="entry name" value="SBT"/>
</dbReference>
<evidence type="ECO:0000259" key="9">
    <source>
        <dbReference type="Pfam" id="PF00082"/>
    </source>
</evidence>
<evidence type="ECO:0000256" key="8">
    <source>
        <dbReference type="SAM" id="Phobius"/>
    </source>
</evidence>
<evidence type="ECO:0000256" key="6">
    <source>
        <dbReference type="ARBA" id="ARBA00023180"/>
    </source>
</evidence>
<comment type="caution">
    <text evidence="7">Lacks conserved residue(s) required for the propagation of feature annotation.</text>
</comment>
<keyword evidence="4" id="KW-0378">Hydrolase</keyword>
<dbReference type="PANTHER" id="PTHR10795">
    <property type="entry name" value="PROPROTEIN CONVERTASE SUBTILISIN/KEXIN"/>
    <property type="match status" value="1"/>
</dbReference>
<organism evidence="11 12">
    <name type="scientific">Brassica carinata</name>
    <name type="common">Ethiopian mustard</name>
    <name type="synonym">Abyssinian cabbage</name>
    <dbReference type="NCBI Taxonomy" id="52824"/>
    <lineage>
        <taxon>Eukaryota</taxon>
        <taxon>Viridiplantae</taxon>
        <taxon>Streptophyta</taxon>
        <taxon>Embryophyta</taxon>
        <taxon>Tracheophyta</taxon>
        <taxon>Spermatophyta</taxon>
        <taxon>Magnoliopsida</taxon>
        <taxon>eudicotyledons</taxon>
        <taxon>Gunneridae</taxon>
        <taxon>Pentapetalae</taxon>
        <taxon>rosids</taxon>
        <taxon>malvids</taxon>
        <taxon>Brassicales</taxon>
        <taxon>Brassicaceae</taxon>
        <taxon>Brassiceae</taxon>
        <taxon>Brassica</taxon>
    </lineage>
</organism>
<evidence type="ECO:0000256" key="2">
    <source>
        <dbReference type="ARBA" id="ARBA00022670"/>
    </source>
</evidence>
<dbReference type="InterPro" id="IPR036852">
    <property type="entry name" value="Peptidase_S8/S53_dom_sf"/>
</dbReference>
<dbReference type="EMBL" id="JAAMPC010001626">
    <property type="protein sequence ID" value="KAG2238362.1"/>
    <property type="molecule type" value="Genomic_DNA"/>
</dbReference>
<feature type="domain" description="Peptidase S8/S53" evidence="9">
    <location>
        <begin position="3"/>
        <end position="47"/>
    </location>
</feature>
<evidence type="ECO:0000313" key="12">
    <source>
        <dbReference type="Proteomes" id="UP000886595"/>
    </source>
</evidence>
<dbReference type="InterPro" id="IPR000209">
    <property type="entry name" value="Peptidase_S8/S53_dom"/>
</dbReference>
<dbReference type="Pfam" id="PF17766">
    <property type="entry name" value="fn3_6"/>
    <property type="match status" value="1"/>
</dbReference>
<evidence type="ECO:0000259" key="10">
    <source>
        <dbReference type="Pfam" id="PF17766"/>
    </source>
</evidence>
<keyword evidence="8" id="KW-1133">Transmembrane helix</keyword>